<reference evidence="1 2" key="1">
    <citation type="submission" date="2019-07" db="EMBL/GenBank/DDBJ databases">
        <authorList>
            <person name="Hibberd C M."/>
            <person name="Gehrig L. J."/>
            <person name="Chang H.-W."/>
            <person name="Venkatesh S."/>
        </authorList>
    </citation>
    <scope>NUCLEOTIDE SEQUENCE [LARGE SCALE GENOMIC DNA]</scope>
    <source>
        <strain evidence="1">Ruminococcus_obeum_SSTS_Bg7063</strain>
    </source>
</reference>
<dbReference type="EMBL" id="CABHNB010000013">
    <property type="protein sequence ID" value="VUW98074.1"/>
    <property type="molecule type" value="Genomic_DNA"/>
</dbReference>
<name>A0A564SSF7_9FIRM</name>
<accession>A0A564SSF7</accession>
<evidence type="ECO:0000313" key="2">
    <source>
        <dbReference type="Proteomes" id="UP000409147"/>
    </source>
</evidence>
<evidence type="ECO:0000313" key="1">
    <source>
        <dbReference type="EMBL" id="VUW98074.1"/>
    </source>
</evidence>
<proteinExistence type="predicted"/>
<protein>
    <submittedName>
        <fullName evidence="1">Uncharacterized protein</fullName>
    </submittedName>
</protein>
<keyword evidence="2" id="KW-1185">Reference proteome</keyword>
<organism evidence="1 2">
    <name type="scientific">Blautia obeum</name>
    <dbReference type="NCBI Taxonomy" id="40520"/>
    <lineage>
        <taxon>Bacteria</taxon>
        <taxon>Bacillati</taxon>
        <taxon>Bacillota</taxon>
        <taxon>Clostridia</taxon>
        <taxon>Lachnospirales</taxon>
        <taxon>Lachnospiraceae</taxon>
        <taxon>Blautia</taxon>
    </lineage>
</organism>
<dbReference type="AlphaFoldDB" id="A0A564SSF7"/>
<dbReference type="RefSeq" id="WP_144368567.1">
    <property type="nucleotide sequence ID" value="NZ_CABHNB010000013.1"/>
</dbReference>
<sequence length="82" mass="9068">MKKVYEKPQVYMERFELSQNIALCDWKLGSGDPTSCRIENDRFEADGGDFTGGFATEGLCDFPTSSYCYSDGSGTLPSIFVS</sequence>
<dbReference type="Proteomes" id="UP000409147">
    <property type="component" value="Unassembled WGS sequence"/>
</dbReference>
<gene>
    <name evidence="1" type="ORF">ROSSTS7063_00929</name>
</gene>